<organism evidence="1 2">
    <name type="scientific">Phenylobacterium ferrooxidans</name>
    <dbReference type="NCBI Taxonomy" id="2982689"/>
    <lineage>
        <taxon>Bacteria</taxon>
        <taxon>Pseudomonadati</taxon>
        <taxon>Pseudomonadota</taxon>
        <taxon>Alphaproteobacteria</taxon>
        <taxon>Caulobacterales</taxon>
        <taxon>Caulobacteraceae</taxon>
        <taxon>Phenylobacterium</taxon>
    </lineage>
</organism>
<dbReference type="Pfam" id="PF07931">
    <property type="entry name" value="CPT"/>
    <property type="match status" value="1"/>
</dbReference>
<comment type="caution">
    <text evidence="1">The sequence shown here is derived from an EMBL/GenBank/DDBJ whole genome shotgun (WGS) entry which is preliminary data.</text>
</comment>
<evidence type="ECO:0000313" key="1">
    <source>
        <dbReference type="EMBL" id="MFD3265480.1"/>
    </source>
</evidence>
<dbReference type="InterPro" id="IPR027417">
    <property type="entry name" value="P-loop_NTPase"/>
</dbReference>
<reference evidence="1 2" key="1">
    <citation type="submission" date="2022-09" db="EMBL/GenBank/DDBJ databases">
        <title>New species of Phenylobacterium.</title>
        <authorList>
            <person name="Mieszkin S."/>
        </authorList>
    </citation>
    <scope>NUCLEOTIDE SEQUENCE [LARGE SCALE GENOMIC DNA]</scope>
    <source>
        <strain evidence="1 2">HK31-G</strain>
    </source>
</reference>
<evidence type="ECO:0000313" key="2">
    <source>
        <dbReference type="Proteomes" id="UP001598130"/>
    </source>
</evidence>
<dbReference type="InterPro" id="IPR012853">
    <property type="entry name" value="CPT"/>
</dbReference>
<dbReference type="EMBL" id="JAOTJD010000033">
    <property type="protein sequence ID" value="MFD3265480.1"/>
    <property type="molecule type" value="Genomic_DNA"/>
</dbReference>
<dbReference type="Proteomes" id="UP001598130">
    <property type="component" value="Unassembled WGS sequence"/>
</dbReference>
<gene>
    <name evidence="1" type="ORF">OCL97_16095</name>
</gene>
<dbReference type="Gene3D" id="3.40.50.300">
    <property type="entry name" value="P-loop containing nucleotide triphosphate hydrolases"/>
    <property type="match status" value="1"/>
</dbReference>
<name>A0ABW6CR05_9CAUL</name>
<dbReference type="PIRSF" id="PIRSF007531">
    <property type="entry name" value="CPT"/>
    <property type="match status" value="1"/>
</dbReference>
<accession>A0ABW6CR05</accession>
<proteinExistence type="predicted"/>
<dbReference type="SUPFAM" id="SSF52540">
    <property type="entry name" value="P-loop containing nucleoside triphosphate hydrolases"/>
    <property type="match status" value="1"/>
</dbReference>
<dbReference type="RefSeq" id="WP_377370900.1">
    <property type="nucleotide sequence ID" value="NZ_JAOTJD010000033.1"/>
</dbReference>
<protein>
    <submittedName>
        <fullName evidence="1">AAA family ATPase</fullName>
    </submittedName>
</protein>
<keyword evidence="2" id="KW-1185">Reference proteome</keyword>
<sequence>MGSAVSATVGAMSRPVQIVILNGSGSAGKSSTARALQEICARPFLHVAMDAFLDMLPEAMFGHADGMIFETLEEDGKPSVAIRTGPVMEAAMRGMRQAIAAMAGQGNQLIVDDVILDPADEADYRALLSGFEVRFVGLFAPLEALEARERARGDRQIGLARWQYDRVHQGRAYDLEIDTSATTPAQNAVLIRDAFGL</sequence>